<name>A0A921E5R6_9HYPH</name>
<reference evidence="8" key="1">
    <citation type="journal article" date="2021" name="PeerJ">
        <title>Extensive microbial diversity within the chicken gut microbiome revealed by metagenomics and culture.</title>
        <authorList>
            <person name="Gilroy R."/>
            <person name="Ravi A."/>
            <person name="Getino M."/>
            <person name="Pursley I."/>
            <person name="Horton D.L."/>
            <person name="Alikhan N.F."/>
            <person name="Baker D."/>
            <person name="Gharbi K."/>
            <person name="Hall N."/>
            <person name="Watson M."/>
            <person name="Adriaenssens E.M."/>
            <person name="Foster-Nyarko E."/>
            <person name="Jarju S."/>
            <person name="Secka A."/>
            <person name="Antonio M."/>
            <person name="Oren A."/>
            <person name="Chaudhuri R.R."/>
            <person name="La Ragione R."/>
            <person name="Hildebrand F."/>
            <person name="Pallen M.J."/>
        </authorList>
    </citation>
    <scope>NUCLEOTIDE SEQUENCE</scope>
    <source>
        <strain evidence="8">316</strain>
    </source>
</reference>
<evidence type="ECO:0000313" key="8">
    <source>
        <dbReference type="EMBL" id="HJE25558.1"/>
    </source>
</evidence>
<dbReference type="GO" id="GO:0004190">
    <property type="term" value="F:aspartic-type endopeptidase activity"/>
    <property type="evidence" value="ECO:0007669"/>
    <property type="project" value="UniProtKB-EC"/>
</dbReference>
<feature type="transmembrane region" description="Helical" evidence="6">
    <location>
        <begin position="145"/>
        <end position="166"/>
    </location>
</feature>
<comment type="caution">
    <text evidence="8">The sequence shown here is derived from an EMBL/GenBank/DDBJ whole genome shotgun (WGS) entry which is preliminary data.</text>
</comment>
<sequence length="172" mass="17959">MELVAGHLLLCFVFPFLMAYAAASDLLTMRISNRVTGLVVMGFASYALLSGLTLNDLALHLAAGALTLVVAFAMFARGWIGGGDAKLAAGTALWLGIEHLADYLLVASILGGALTLAILYARSYPLPQATLRLPFAVHLHDSRTGIPYGIALAAAALVVLPSAVGWDKLVLA</sequence>
<keyword evidence="5 6" id="KW-0472">Membrane</keyword>
<keyword evidence="8" id="KW-0378">Hydrolase</keyword>
<dbReference type="InterPro" id="IPR052218">
    <property type="entry name" value="Preflagellin_Peptidase"/>
</dbReference>
<dbReference type="PANTHER" id="PTHR36506">
    <property type="entry name" value="PREFLAGELLIN PEPTIDASE"/>
    <property type="match status" value="1"/>
</dbReference>
<evidence type="ECO:0000256" key="3">
    <source>
        <dbReference type="ARBA" id="ARBA00022692"/>
    </source>
</evidence>
<dbReference type="Proteomes" id="UP000742631">
    <property type="component" value="Unassembled WGS sequence"/>
</dbReference>
<evidence type="ECO:0000313" key="9">
    <source>
        <dbReference type="Proteomes" id="UP000742631"/>
    </source>
</evidence>
<keyword evidence="2" id="KW-1003">Cell membrane</keyword>
<feature type="transmembrane region" description="Helical" evidence="6">
    <location>
        <begin position="100"/>
        <end position="124"/>
    </location>
</feature>
<feature type="domain" description="Prepilin type IV endopeptidase peptidase" evidence="7">
    <location>
        <begin position="12"/>
        <end position="116"/>
    </location>
</feature>
<keyword evidence="4 6" id="KW-1133">Transmembrane helix</keyword>
<dbReference type="EMBL" id="DYYG01000057">
    <property type="protein sequence ID" value="HJE25558.1"/>
    <property type="molecule type" value="Genomic_DNA"/>
</dbReference>
<dbReference type="AlphaFoldDB" id="A0A921E5R6"/>
<dbReference type="Pfam" id="PF01478">
    <property type="entry name" value="Peptidase_A24"/>
    <property type="match status" value="1"/>
</dbReference>
<gene>
    <name evidence="8" type="ORF">K8W01_18070</name>
</gene>
<comment type="subcellular location">
    <subcellularLocation>
        <location evidence="1">Cell membrane</location>
        <topology evidence="1">Multi-pass membrane protein</topology>
    </subcellularLocation>
</comment>
<accession>A0A921E5R6</accession>
<dbReference type="Gene3D" id="1.20.120.1220">
    <property type="match status" value="1"/>
</dbReference>
<evidence type="ECO:0000259" key="7">
    <source>
        <dbReference type="Pfam" id="PF01478"/>
    </source>
</evidence>
<evidence type="ECO:0000256" key="6">
    <source>
        <dbReference type="SAM" id="Phobius"/>
    </source>
</evidence>
<feature type="transmembrane region" description="Helical" evidence="6">
    <location>
        <begin position="31"/>
        <end position="49"/>
    </location>
</feature>
<dbReference type="PANTHER" id="PTHR36506:SF1">
    <property type="entry name" value="PREFLAGELLIN PEPTIDASE"/>
    <property type="match status" value="1"/>
</dbReference>
<dbReference type="InterPro" id="IPR000045">
    <property type="entry name" value="Prepilin_IV_endopep_pep"/>
</dbReference>
<evidence type="ECO:0000256" key="2">
    <source>
        <dbReference type="ARBA" id="ARBA00022475"/>
    </source>
</evidence>
<proteinExistence type="predicted"/>
<keyword evidence="3 6" id="KW-0812">Transmembrane</keyword>
<dbReference type="EC" id="3.4.23.43" evidence="8"/>
<reference evidence="8" key="2">
    <citation type="submission" date="2021-09" db="EMBL/GenBank/DDBJ databases">
        <authorList>
            <person name="Gilroy R."/>
        </authorList>
    </citation>
    <scope>NUCLEOTIDE SEQUENCE</scope>
    <source>
        <strain evidence="8">316</strain>
    </source>
</reference>
<protein>
    <submittedName>
        <fullName evidence="8">Prepilin peptidase</fullName>
        <ecNumber evidence="8">3.4.23.43</ecNumber>
    </submittedName>
</protein>
<evidence type="ECO:0000256" key="1">
    <source>
        <dbReference type="ARBA" id="ARBA00004651"/>
    </source>
</evidence>
<evidence type="ECO:0000256" key="4">
    <source>
        <dbReference type="ARBA" id="ARBA00022989"/>
    </source>
</evidence>
<evidence type="ECO:0000256" key="5">
    <source>
        <dbReference type="ARBA" id="ARBA00023136"/>
    </source>
</evidence>
<feature type="transmembrane region" description="Helical" evidence="6">
    <location>
        <begin position="61"/>
        <end position="80"/>
    </location>
</feature>
<dbReference type="GO" id="GO:0005886">
    <property type="term" value="C:plasma membrane"/>
    <property type="evidence" value="ECO:0007669"/>
    <property type="project" value="UniProtKB-SubCell"/>
</dbReference>
<organism evidence="8 9">
    <name type="scientific">Methylorubrum populi</name>
    <dbReference type="NCBI Taxonomy" id="223967"/>
    <lineage>
        <taxon>Bacteria</taxon>
        <taxon>Pseudomonadati</taxon>
        <taxon>Pseudomonadota</taxon>
        <taxon>Alphaproteobacteria</taxon>
        <taxon>Hyphomicrobiales</taxon>
        <taxon>Methylobacteriaceae</taxon>
        <taxon>Methylorubrum</taxon>
    </lineage>
</organism>